<accession>A0A0E9PSD7</accession>
<reference evidence="1" key="1">
    <citation type="submission" date="2014-11" db="EMBL/GenBank/DDBJ databases">
        <authorList>
            <person name="Amaro Gonzalez C."/>
        </authorList>
    </citation>
    <scope>NUCLEOTIDE SEQUENCE</scope>
</reference>
<evidence type="ECO:0000313" key="1">
    <source>
        <dbReference type="EMBL" id="JAH07546.1"/>
    </source>
</evidence>
<sequence length="28" mass="3224">MLQLTLHAIVSIPRRSIIFGEGHQFFLV</sequence>
<organism evidence="1">
    <name type="scientific">Anguilla anguilla</name>
    <name type="common">European freshwater eel</name>
    <name type="synonym">Muraena anguilla</name>
    <dbReference type="NCBI Taxonomy" id="7936"/>
    <lineage>
        <taxon>Eukaryota</taxon>
        <taxon>Metazoa</taxon>
        <taxon>Chordata</taxon>
        <taxon>Craniata</taxon>
        <taxon>Vertebrata</taxon>
        <taxon>Euteleostomi</taxon>
        <taxon>Actinopterygii</taxon>
        <taxon>Neopterygii</taxon>
        <taxon>Teleostei</taxon>
        <taxon>Anguilliformes</taxon>
        <taxon>Anguillidae</taxon>
        <taxon>Anguilla</taxon>
    </lineage>
</organism>
<reference evidence="1" key="2">
    <citation type="journal article" date="2015" name="Fish Shellfish Immunol.">
        <title>Early steps in the European eel (Anguilla anguilla)-Vibrio vulnificus interaction in the gills: Role of the RtxA13 toxin.</title>
        <authorList>
            <person name="Callol A."/>
            <person name="Pajuelo D."/>
            <person name="Ebbesson L."/>
            <person name="Teles M."/>
            <person name="MacKenzie S."/>
            <person name="Amaro C."/>
        </authorList>
    </citation>
    <scope>NUCLEOTIDE SEQUENCE</scope>
</reference>
<proteinExistence type="predicted"/>
<dbReference type="AlphaFoldDB" id="A0A0E9PSD7"/>
<protein>
    <submittedName>
        <fullName evidence="1">Uncharacterized protein</fullName>
    </submittedName>
</protein>
<dbReference type="EMBL" id="GBXM01101031">
    <property type="protein sequence ID" value="JAH07546.1"/>
    <property type="molecule type" value="Transcribed_RNA"/>
</dbReference>
<name>A0A0E9PSD7_ANGAN</name>